<feature type="compositionally biased region" description="Pro residues" evidence="1">
    <location>
        <begin position="154"/>
        <end position="169"/>
    </location>
</feature>
<feature type="compositionally biased region" description="Basic and acidic residues" evidence="1">
    <location>
        <begin position="1072"/>
        <end position="1084"/>
    </location>
</feature>
<accession>A0AAN6F205</accession>
<comment type="caution">
    <text evidence="2">The sequence shown here is derived from an EMBL/GenBank/DDBJ whole genome shotgun (WGS) entry which is preliminary data.</text>
</comment>
<feature type="compositionally biased region" description="Polar residues" evidence="1">
    <location>
        <begin position="1045"/>
        <end position="1068"/>
    </location>
</feature>
<evidence type="ECO:0000313" key="3">
    <source>
        <dbReference type="Proteomes" id="UP001161757"/>
    </source>
</evidence>
<protein>
    <submittedName>
        <fullName evidence="2">Uncharacterized protein</fullName>
    </submittedName>
</protein>
<reference evidence="2" key="1">
    <citation type="submission" date="2023-01" db="EMBL/GenBank/DDBJ databases">
        <title>Exophiala dermititidis isolated from Cystic Fibrosis Patient.</title>
        <authorList>
            <person name="Kurbessoian T."/>
            <person name="Crocker A."/>
            <person name="Murante D."/>
            <person name="Hogan D.A."/>
            <person name="Stajich J.E."/>
        </authorList>
    </citation>
    <scope>NUCLEOTIDE SEQUENCE</scope>
    <source>
        <strain evidence="2">Ex8</strain>
    </source>
</reference>
<dbReference type="SUPFAM" id="SSF53098">
    <property type="entry name" value="Ribonuclease H-like"/>
    <property type="match status" value="1"/>
</dbReference>
<dbReference type="AlphaFoldDB" id="A0AAN6F205"/>
<dbReference type="EMBL" id="JAJGCB010000002">
    <property type="protein sequence ID" value="KAJ8994899.1"/>
    <property type="molecule type" value="Genomic_DNA"/>
</dbReference>
<sequence>MSNGCNRILHGCVGSQPVPRALTFRTTCGQDGLTVSQLIRLEWKRGRAPTCSGGRTEPAERRASVTSLHTPSLRPWPTTTSATDARSCLWSRRPALYRQHGHVDRFAHGFHTSSGKSLDGSLRNSAPTPNLPKRPPTTTPPGSPQFPPSRLTTPFPPKTPSRSKPPPPSGNKKRVNNVRDADRALPRIPVEESMRQKALSPMAGLGEQQLAPQDMSKAEKLARRQIWRRHELARREETRALARAKKLQQARHILDNLEYLGKETIAIELSQARQTAKQEVLERWTTNHVRELTAPILRRLNKVATRLSAVENSLTRLLGGMQEFRRNLLPRAKSTARQFEFIKNAGSVDPVLRETGYKMTDAAGILLPVSTLHAIALDLRERGLWKTHVDISGPTSIPNLFRGPKTPRVQRAMISILWLRQDLIECSEEISQELHVLRKIRTSYLLNSGLPEVFDFNARHTRLYLLSIQAVNNASRIAAHYHNLRLMVSLSTPFARRHDSDSVHHPKHQFLPLKLQTAAQDGHQIFKDDFRTPMAIGMKANIALQEAQLSNFRPVTIFISRMSETAELVDLVRTSTFLGLSTTTAKALQTLADELFAARRELYNLLDIAMLWRGTANMYLGIVHRPRKKSDLMLFVNPQTPSSDLPRPSVDCLPAVTAHSPPWQIKAELYPSPDAAIPIHFVTTPENIPSVLERFSNCRVLGVDTVLSVDSKRLPTGSSPLEYLVLASNDEVAIFPLGVMNPATLLLTRPFTQTLGNPAILKVGVNVKLQQEMLVEHFGIELVECHALDGMAEQTHAHENLDDPNFAIISSMVASSFGSPLPHLDITSAISNVGTKDPVTFFTHLSSRAYAVLQLYHLACAKVPTNNHSAAAAGERFIRSSAAFGPVTIHKSLEHKGSRERLLLARSPPLTYSRVKYMAKLAHAMARKAFDTTPCFNELKRTSRRVRPSLVSDVLSSLRAYFLFTAFSQNPGKMKSFFGVQQPASTILQIADKAQLPLHDGDRLTLDIFKRREPVSPPPEWAALLAPSSKPHTEQVPMPKPVPPLTTNKTLDASQTAQRSLNAENPSVVQERGAEDTGKMDKRTTLRQTAKQNSRRLRRELQKLQNETHAMIKCKPFTAASPRQQHQDRLMRIPIPGLRSLPLTAETARLVGPPDWTRPPLSLMMLRRR</sequence>
<evidence type="ECO:0000256" key="1">
    <source>
        <dbReference type="SAM" id="MobiDB-lite"/>
    </source>
</evidence>
<dbReference type="Gene3D" id="3.30.420.10">
    <property type="entry name" value="Ribonuclease H-like superfamily/Ribonuclease H"/>
    <property type="match status" value="1"/>
</dbReference>
<feature type="region of interest" description="Disordered" evidence="1">
    <location>
        <begin position="112"/>
        <end position="193"/>
    </location>
</feature>
<dbReference type="InterPro" id="IPR036397">
    <property type="entry name" value="RNaseH_sf"/>
</dbReference>
<evidence type="ECO:0000313" key="2">
    <source>
        <dbReference type="EMBL" id="KAJ8994899.1"/>
    </source>
</evidence>
<organism evidence="2 3">
    <name type="scientific">Exophiala dermatitidis</name>
    <name type="common">Black yeast-like fungus</name>
    <name type="synonym">Wangiella dermatitidis</name>
    <dbReference type="NCBI Taxonomy" id="5970"/>
    <lineage>
        <taxon>Eukaryota</taxon>
        <taxon>Fungi</taxon>
        <taxon>Dikarya</taxon>
        <taxon>Ascomycota</taxon>
        <taxon>Pezizomycotina</taxon>
        <taxon>Eurotiomycetes</taxon>
        <taxon>Chaetothyriomycetidae</taxon>
        <taxon>Chaetothyriales</taxon>
        <taxon>Herpotrichiellaceae</taxon>
        <taxon>Exophiala</taxon>
    </lineage>
</organism>
<feature type="compositionally biased region" description="Polar residues" evidence="1">
    <location>
        <begin position="112"/>
        <end position="128"/>
    </location>
</feature>
<dbReference type="InterPro" id="IPR012337">
    <property type="entry name" value="RNaseH-like_sf"/>
</dbReference>
<feature type="region of interest" description="Disordered" evidence="1">
    <location>
        <begin position="48"/>
        <end position="84"/>
    </location>
</feature>
<feature type="compositionally biased region" description="Basic and acidic residues" evidence="1">
    <location>
        <begin position="177"/>
        <end position="193"/>
    </location>
</feature>
<feature type="region of interest" description="Disordered" evidence="1">
    <location>
        <begin position="1027"/>
        <end position="1096"/>
    </location>
</feature>
<dbReference type="Proteomes" id="UP001161757">
    <property type="component" value="Unassembled WGS sequence"/>
</dbReference>
<gene>
    <name evidence="2" type="ORF">HRR80_001593</name>
</gene>
<proteinExistence type="predicted"/>
<dbReference type="GO" id="GO:0003676">
    <property type="term" value="F:nucleic acid binding"/>
    <property type="evidence" value="ECO:0007669"/>
    <property type="project" value="InterPro"/>
</dbReference>
<name>A0AAN6F205_EXODE</name>
<feature type="compositionally biased region" description="Pro residues" evidence="1">
    <location>
        <begin position="129"/>
        <end position="147"/>
    </location>
</feature>